<dbReference type="EMBL" id="CP136594">
    <property type="protein sequence ID" value="WOE76099.1"/>
    <property type="molecule type" value="Genomic_DNA"/>
</dbReference>
<evidence type="ECO:0000256" key="8">
    <source>
        <dbReference type="ARBA" id="ARBA00022777"/>
    </source>
</evidence>
<gene>
    <name evidence="16" type="ORF">RB602_05110</name>
</gene>
<keyword evidence="5" id="KW-0808">Transferase</keyword>
<evidence type="ECO:0000256" key="5">
    <source>
        <dbReference type="ARBA" id="ARBA00022679"/>
    </source>
</evidence>
<dbReference type="RefSeq" id="WP_317083555.1">
    <property type="nucleotide sequence ID" value="NZ_CP136594.1"/>
</dbReference>
<dbReference type="PANTHER" id="PTHR42878:SF7">
    <property type="entry name" value="SENSOR HISTIDINE KINASE GLRK"/>
    <property type="match status" value="1"/>
</dbReference>
<dbReference type="Proteomes" id="UP001302429">
    <property type="component" value="Chromosome"/>
</dbReference>
<keyword evidence="6 13" id="KW-0812">Transmembrane</keyword>
<dbReference type="SUPFAM" id="SSF47384">
    <property type="entry name" value="Homodimeric domain of signal transducing histidine kinase"/>
    <property type="match status" value="1"/>
</dbReference>
<organism evidence="16 17">
    <name type="scientific">Alterisphingorhabdus coralli</name>
    <dbReference type="NCBI Taxonomy" id="3071408"/>
    <lineage>
        <taxon>Bacteria</taxon>
        <taxon>Pseudomonadati</taxon>
        <taxon>Pseudomonadota</taxon>
        <taxon>Alphaproteobacteria</taxon>
        <taxon>Sphingomonadales</taxon>
        <taxon>Sphingomonadaceae</taxon>
        <taxon>Alterisphingorhabdus (ex Yan et al. 2024)</taxon>
    </lineage>
</organism>
<keyword evidence="7" id="KW-0547">Nucleotide-binding</keyword>
<dbReference type="GO" id="GO:0000156">
    <property type="term" value="F:phosphorelay response regulator activity"/>
    <property type="evidence" value="ECO:0007669"/>
    <property type="project" value="TreeGrafter"/>
</dbReference>
<evidence type="ECO:0000256" key="3">
    <source>
        <dbReference type="ARBA" id="ARBA00012438"/>
    </source>
</evidence>
<dbReference type="CDD" id="cd00075">
    <property type="entry name" value="HATPase"/>
    <property type="match status" value="1"/>
</dbReference>
<dbReference type="CDD" id="cd00082">
    <property type="entry name" value="HisKA"/>
    <property type="match status" value="1"/>
</dbReference>
<evidence type="ECO:0000256" key="2">
    <source>
        <dbReference type="ARBA" id="ARBA00004141"/>
    </source>
</evidence>
<feature type="domain" description="Histidine kinase" evidence="14">
    <location>
        <begin position="550"/>
        <end position="765"/>
    </location>
</feature>
<dbReference type="GO" id="GO:0006355">
    <property type="term" value="P:regulation of DNA-templated transcription"/>
    <property type="evidence" value="ECO:0007669"/>
    <property type="project" value="InterPro"/>
</dbReference>
<dbReference type="Pfam" id="PF05226">
    <property type="entry name" value="CHASE2"/>
    <property type="match status" value="1"/>
</dbReference>
<dbReference type="InterPro" id="IPR004358">
    <property type="entry name" value="Sig_transdc_His_kin-like_C"/>
</dbReference>
<evidence type="ECO:0000256" key="9">
    <source>
        <dbReference type="ARBA" id="ARBA00022840"/>
    </source>
</evidence>
<dbReference type="InterPro" id="IPR036890">
    <property type="entry name" value="HATPase_C_sf"/>
</dbReference>
<dbReference type="SUPFAM" id="SSF55874">
    <property type="entry name" value="ATPase domain of HSP90 chaperone/DNA topoisomerase II/histidine kinase"/>
    <property type="match status" value="1"/>
</dbReference>
<sequence>MTLRARLAAEWLIIALFSSVLVIILLLGGFTQRLDNLVYDVGLSFQSIAPSDEIIVIAIDEPSLDAQGSWPWSREAYVPLLDNLGKAGAGAVAFDILFTEPQNESLRGDPAGTGVVNADAALAEAMARNGNVVAAMQFLRPGSNGQEQDRLSPVSPIAQAAAATGHVELITDNDTVVRRVALCLDKTADRETPHLMVAALNHSRRSKGETASNPHCDMPYAMPFLPAAAFRTTSFSSAANGEIPASFFRDKIVLVGATAAGLGDQHRVPAVQGEASPGIIVMANALNALIQDRFITPAPTWAQLVMALLPLWLLLALLWRARPRTVFVAALILLALTLFLSLALLQLQLWFAPVATIIALILVYPLWGWRRLQAASDYMGRELDRMDDGAAEVPIIDRQFRPADIVTEQAEKLASAIARLRDMRRFVSNTVASLPDPMVVVDEDRHIVMANQDAEDMLGSDLNDADLRERLRILTRADSQEPLIEYLNSDAKSEDEESIFEFRTRQDQHFAMRRSAVLSSTSERLGTIFYFADITDIRRADREREEVLQLLSHDMRGPQAAILALLDQNRANTPEALRNRIVRQARRTLSLADNFVDIARMTAQPFTPEDVLFGDLVAEASEDLWPMASARNIRFEVDDRSDAAFVAGERASLSRTFVNLFDNAVKYSPDGGTIRVRLDRIVIDKVAYVRCVIEDEGKGIDKPIMERLFTAFASTQEKNKASKVSGVGLGLHYVQTVILRHGGEISADNAESGGACFTLLLPMLDEELLEEE</sequence>
<dbReference type="Gene3D" id="3.30.565.10">
    <property type="entry name" value="Histidine kinase-like ATPase, C-terminal domain"/>
    <property type="match status" value="1"/>
</dbReference>
<proteinExistence type="predicted"/>
<dbReference type="PROSITE" id="PS50109">
    <property type="entry name" value="HIS_KIN"/>
    <property type="match status" value="1"/>
</dbReference>
<dbReference type="InterPro" id="IPR000014">
    <property type="entry name" value="PAS"/>
</dbReference>
<dbReference type="PANTHER" id="PTHR42878">
    <property type="entry name" value="TWO-COMPONENT HISTIDINE KINASE"/>
    <property type="match status" value="1"/>
</dbReference>
<evidence type="ECO:0000313" key="17">
    <source>
        <dbReference type="Proteomes" id="UP001302429"/>
    </source>
</evidence>
<dbReference type="InterPro" id="IPR003594">
    <property type="entry name" value="HATPase_dom"/>
</dbReference>
<dbReference type="Gene3D" id="3.30.450.20">
    <property type="entry name" value="PAS domain"/>
    <property type="match status" value="1"/>
</dbReference>
<dbReference type="GO" id="GO:0007234">
    <property type="term" value="P:osmosensory signaling via phosphorelay pathway"/>
    <property type="evidence" value="ECO:0007669"/>
    <property type="project" value="TreeGrafter"/>
</dbReference>
<dbReference type="AlphaFoldDB" id="A0AA97I0W1"/>
<reference evidence="16 17" key="1">
    <citation type="submission" date="2023-10" db="EMBL/GenBank/DDBJ databases">
        <title>Complete genome sequence of a Sphingomonadaceae bacterium.</title>
        <authorList>
            <person name="Yan C."/>
        </authorList>
    </citation>
    <scope>NUCLEOTIDE SEQUENCE [LARGE SCALE GENOMIC DNA]</scope>
    <source>
        <strain evidence="16 17">SCSIO 66989</strain>
    </source>
</reference>
<keyword evidence="17" id="KW-1185">Reference proteome</keyword>
<dbReference type="InterPro" id="IPR035965">
    <property type="entry name" value="PAS-like_dom_sf"/>
</dbReference>
<feature type="domain" description="PAS" evidence="15">
    <location>
        <begin position="423"/>
        <end position="494"/>
    </location>
</feature>
<keyword evidence="12 13" id="KW-0472">Membrane</keyword>
<dbReference type="GO" id="GO:0005524">
    <property type="term" value="F:ATP binding"/>
    <property type="evidence" value="ECO:0007669"/>
    <property type="project" value="UniProtKB-KW"/>
</dbReference>
<dbReference type="InterPro" id="IPR007890">
    <property type="entry name" value="CHASE2"/>
</dbReference>
<dbReference type="KEGG" id="acoa:RB602_05110"/>
<dbReference type="GO" id="GO:0016020">
    <property type="term" value="C:membrane"/>
    <property type="evidence" value="ECO:0007669"/>
    <property type="project" value="UniProtKB-SubCell"/>
</dbReference>
<keyword evidence="4" id="KW-0597">Phosphoprotein</keyword>
<dbReference type="GO" id="GO:0030295">
    <property type="term" value="F:protein kinase activator activity"/>
    <property type="evidence" value="ECO:0007669"/>
    <property type="project" value="TreeGrafter"/>
</dbReference>
<dbReference type="InterPro" id="IPR036097">
    <property type="entry name" value="HisK_dim/P_sf"/>
</dbReference>
<evidence type="ECO:0000256" key="10">
    <source>
        <dbReference type="ARBA" id="ARBA00022989"/>
    </source>
</evidence>
<dbReference type="EC" id="2.7.13.3" evidence="3"/>
<comment type="catalytic activity">
    <reaction evidence="1">
        <text>ATP + protein L-histidine = ADP + protein N-phospho-L-histidine.</text>
        <dbReference type="EC" id="2.7.13.3"/>
    </reaction>
</comment>
<protein>
    <recommendedName>
        <fullName evidence="3">histidine kinase</fullName>
        <ecNumber evidence="3">2.7.13.3</ecNumber>
    </recommendedName>
</protein>
<evidence type="ECO:0000256" key="6">
    <source>
        <dbReference type="ARBA" id="ARBA00022692"/>
    </source>
</evidence>
<evidence type="ECO:0000313" key="16">
    <source>
        <dbReference type="EMBL" id="WOE76099.1"/>
    </source>
</evidence>
<evidence type="ECO:0000256" key="13">
    <source>
        <dbReference type="SAM" id="Phobius"/>
    </source>
</evidence>
<dbReference type="PIRSF" id="PIRSF037347">
    <property type="entry name" value="STHK_CHASE2_PAS_prd"/>
    <property type="match status" value="1"/>
</dbReference>
<evidence type="ECO:0000256" key="1">
    <source>
        <dbReference type="ARBA" id="ARBA00000085"/>
    </source>
</evidence>
<evidence type="ECO:0000256" key="7">
    <source>
        <dbReference type="ARBA" id="ARBA00022741"/>
    </source>
</evidence>
<keyword evidence="9" id="KW-0067">ATP-binding</keyword>
<comment type="subcellular location">
    <subcellularLocation>
        <location evidence="2">Membrane</location>
        <topology evidence="2">Multi-pass membrane protein</topology>
    </subcellularLocation>
</comment>
<dbReference type="Pfam" id="PF00989">
    <property type="entry name" value="PAS"/>
    <property type="match status" value="1"/>
</dbReference>
<evidence type="ECO:0000259" key="14">
    <source>
        <dbReference type="PROSITE" id="PS50109"/>
    </source>
</evidence>
<dbReference type="Gene3D" id="1.10.287.130">
    <property type="match status" value="1"/>
</dbReference>
<dbReference type="InterPro" id="IPR003661">
    <property type="entry name" value="HisK_dim/P_dom"/>
</dbReference>
<name>A0AA97I0W1_9SPHN</name>
<dbReference type="SMART" id="SM00091">
    <property type="entry name" value="PAS"/>
    <property type="match status" value="1"/>
</dbReference>
<feature type="transmembrane region" description="Helical" evidence="13">
    <location>
        <begin position="350"/>
        <end position="369"/>
    </location>
</feature>
<dbReference type="NCBIfam" id="TIGR00229">
    <property type="entry name" value="sensory_box"/>
    <property type="match status" value="1"/>
</dbReference>
<dbReference type="InterPro" id="IPR017181">
    <property type="entry name" value="Sig_transdc_His_kin_CHASE2"/>
</dbReference>
<feature type="transmembrane region" description="Helical" evidence="13">
    <location>
        <begin position="326"/>
        <end position="344"/>
    </location>
</feature>
<dbReference type="InterPro" id="IPR005467">
    <property type="entry name" value="His_kinase_dom"/>
</dbReference>
<keyword evidence="8" id="KW-0418">Kinase</keyword>
<dbReference type="SMART" id="SM00387">
    <property type="entry name" value="HATPase_c"/>
    <property type="match status" value="1"/>
</dbReference>
<dbReference type="GO" id="GO:0000155">
    <property type="term" value="F:phosphorelay sensor kinase activity"/>
    <property type="evidence" value="ECO:0007669"/>
    <property type="project" value="InterPro"/>
</dbReference>
<evidence type="ECO:0000256" key="12">
    <source>
        <dbReference type="ARBA" id="ARBA00023136"/>
    </source>
</evidence>
<dbReference type="PRINTS" id="PR00344">
    <property type="entry name" value="BCTRLSENSOR"/>
</dbReference>
<dbReference type="CDD" id="cd00130">
    <property type="entry name" value="PAS"/>
    <property type="match status" value="1"/>
</dbReference>
<keyword evidence="11" id="KW-0902">Two-component regulatory system</keyword>
<evidence type="ECO:0000259" key="15">
    <source>
        <dbReference type="PROSITE" id="PS50112"/>
    </source>
</evidence>
<dbReference type="SMART" id="SM01080">
    <property type="entry name" value="CHASE2"/>
    <property type="match status" value="1"/>
</dbReference>
<accession>A0AA97I0W1</accession>
<evidence type="ECO:0000256" key="4">
    <source>
        <dbReference type="ARBA" id="ARBA00022553"/>
    </source>
</evidence>
<dbReference type="Pfam" id="PF02518">
    <property type="entry name" value="HATPase_c"/>
    <property type="match status" value="1"/>
</dbReference>
<evidence type="ECO:0000256" key="11">
    <source>
        <dbReference type="ARBA" id="ARBA00023012"/>
    </source>
</evidence>
<dbReference type="InterPro" id="IPR013767">
    <property type="entry name" value="PAS_fold"/>
</dbReference>
<dbReference type="InterPro" id="IPR050351">
    <property type="entry name" value="BphY/WalK/GraS-like"/>
</dbReference>
<feature type="transmembrane region" description="Helical" evidence="13">
    <location>
        <begin position="301"/>
        <end position="319"/>
    </location>
</feature>
<keyword evidence="10 13" id="KW-1133">Transmembrane helix</keyword>
<dbReference type="SUPFAM" id="SSF55785">
    <property type="entry name" value="PYP-like sensor domain (PAS domain)"/>
    <property type="match status" value="1"/>
</dbReference>
<feature type="transmembrane region" description="Helical" evidence="13">
    <location>
        <begin position="12"/>
        <end position="30"/>
    </location>
</feature>
<dbReference type="PROSITE" id="PS50112">
    <property type="entry name" value="PAS"/>
    <property type="match status" value="1"/>
</dbReference>